<dbReference type="PANTHER" id="PTHR12883">
    <property type="entry name" value="ADIPOCYTE-SPECIFIC PROTEIN 4-RELATED"/>
    <property type="match status" value="1"/>
</dbReference>
<dbReference type="GO" id="GO:0032469">
    <property type="term" value="P:endoplasmic reticulum calcium ion homeostasis"/>
    <property type="evidence" value="ECO:0007669"/>
    <property type="project" value="InterPro"/>
</dbReference>
<keyword evidence="7" id="KW-1185">Reference proteome</keyword>
<evidence type="ECO:0000256" key="1">
    <source>
        <dbReference type="ARBA" id="ARBA00004167"/>
    </source>
</evidence>
<gene>
    <name evidence="6" type="ORF">P167DRAFT_558726</name>
</gene>
<dbReference type="FunCoup" id="A0A3N4KTU1">
    <property type="interactions" value="73"/>
</dbReference>
<dbReference type="STRING" id="1392247.A0A3N4KTU1"/>
<evidence type="ECO:0000256" key="4">
    <source>
        <dbReference type="ARBA" id="ARBA00023136"/>
    </source>
</evidence>
<accession>A0A3N4KTU1</accession>
<organism evidence="6 7">
    <name type="scientific">Morchella conica CCBAS932</name>
    <dbReference type="NCBI Taxonomy" id="1392247"/>
    <lineage>
        <taxon>Eukaryota</taxon>
        <taxon>Fungi</taxon>
        <taxon>Dikarya</taxon>
        <taxon>Ascomycota</taxon>
        <taxon>Pezizomycotina</taxon>
        <taxon>Pezizomycetes</taxon>
        <taxon>Pezizales</taxon>
        <taxon>Morchellaceae</taxon>
        <taxon>Morchella</taxon>
    </lineage>
</organism>
<keyword evidence="3" id="KW-1133">Transmembrane helix</keyword>
<keyword evidence="2" id="KW-0812">Transmembrane</keyword>
<sequence>MAEFVGSLFGGGKDQAPVVASDDDFADFATPSVATPSPVAAASVSPVSSIASSPTGLPVSNGPWYAVWERAELSDFKFEGYVALLLLFVIGTHVWGTRRNRAIAKKFISSITPVLTQEFAYVGFNQIPRANTINTSPTGELGVAKDFNPELAIKENHALEFISYASGRQNIAFMHTTIKLQRRNNPVAWIGELLFSFFLDSVPDPTDSATITISPFDGQDAGKQGGGHNSKFDNFVWALVNKRDMKRWRDERYDLSLTTTKDWEGLPSWLAVMSESKEIGDTVLFKELKDAVIDCQDVLEYLIVTDQPVDKPMELKETVPKKRISLKLTLPSSEKSAAAIPALISAFIRLVDHLVLTAHFRPEVLRKVKSVRDEEIRKLQKIADEEKAEERMMKRDEGKKKEREEKLRNMSAEDQKKFLEKEREKEGRKAAKRQMKKA</sequence>
<evidence type="ECO:0000256" key="2">
    <source>
        <dbReference type="ARBA" id="ARBA00022692"/>
    </source>
</evidence>
<dbReference type="InParanoid" id="A0A3N4KTU1"/>
<dbReference type="PANTHER" id="PTHR12883:SF0">
    <property type="entry name" value="PAT COMPLEX SUBUNIT CCDC47"/>
    <property type="match status" value="1"/>
</dbReference>
<comment type="subcellular location">
    <subcellularLocation>
        <location evidence="1">Membrane</location>
        <topology evidence="1">Single-pass membrane protein</topology>
    </subcellularLocation>
</comment>
<evidence type="ECO:0000256" key="3">
    <source>
        <dbReference type="ARBA" id="ARBA00022989"/>
    </source>
</evidence>
<dbReference type="EMBL" id="ML119127">
    <property type="protein sequence ID" value="RPB12702.1"/>
    <property type="molecule type" value="Genomic_DNA"/>
</dbReference>
<dbReference type="Pfam" id="PF07946">
    <property type="entry name" value="CCDC47"/>
    <property type="match status" value="1"/>
</dbReference>
<dbReference type="GO" id="GO:0005509">
    <property type="term" value="F:calcium ion binding"/>
    <property type="evidence" value="ECO:0007669"/>
    <property type="project" value="InterPro"/>
</dbReference>
<dbReference type="InterPro" id="IPR012879">
    <property type="entry name" value="CCDC47"/>
</dbReference>
<evidence type="ECO:0000313" key="7">
    <source>
        <dbReference type="Proteomes" id="UP000277580"/>
    </source>
</evidence>
<dbReference type="AlphaFoldDB" id="A0A3N4KTU1"/>
<reference evidence="6 7" key="1">
    <citation type="journal article" date="2018" name="Nat. Ecol. Evol.">
        <title>Pezizomycetes genomes reveal the molecular basis of ectomycorrhizal truffle lifestyle.</title>
        <authorList>
            <person name="Murat C."/>
            <person name="Payen T."/>
            <person name="Noel B."/>
            <person name="Kuo A."/>
            <person name="Morin E."/>
            <person name="Chen J."/>
            <person name="Kohler A."/>
            <person name="Krizsan K."/>
            <person name="Balestrini R."/>
            <person name="Da Silva C."/>
            <person name="Montanini B."/>
            <person name="Hainaut M."/>
            <person name="Levati E."/>
            <person name="Barry K.W."/>
            <person name="Belfiori B."/>
            <person name="Cichocki N."/>
            <person name="Clum A."/>
            <person name="Dockter R.B."/>
            <person name="Fauchery L."/>
            <person name="Guy J."/>
            <person name="Iotti M."/>
            <person name="Le Tacon F."/>
            <person name="Lindquist E.A."/>
            <person name="Lipzen A."/>
            <person name="Malagnac F."/>
            <person name="Mello A."/>
            <person name="Molinier V."/>
            <person name="Miyauchi S."/>
            <person name="Poulain J."/>
            <person name="Riccioni C."/>
            <person name="Rubini A."/>
            <person name="Sitrit Y."/>
            <person name="Splivallo R."/>
            <person name="Traeger S."/>
            <person name="Wang M."/>
            <person name="Zifcakova L."/>
            <person name="Wipf D."/>
            <person name="Zambonelli A."/>
            <person name="Paolocci F."/>
            <person name="Nowrousian M."/>
            <person name="Ottonello S."/>
            <person name="Baldrian P."/>
            <person name="Spatafora J.W."/>
            <person name="Henrissat B."/>
            <person name="Nagy L.G."/>
            <person name="Aury J.M."/>
            <person name="Wincker P."/>
            <person name="Grigoriev I.V."/>
            <person name="Bonfante P."/>
            <person name="Martin F.M."/>
        </authorList>
    </citation>
    <scope>NUCLEOTIDE SEQUENCE [LARGE SCALE GENOMIC DNA]</scope>
    <source>
        <strain evidence="6 7">CCBAS932</strain>
    </source>
</reference>
<dbReference type="GO" id="GO:0005783">
    <property type="term" value="C:endoplasmic reticulum"/>
    <property type="evidence" value="ECO:0007669"/>
    <property type="project" value="InterPro"/>
</dbReference>
<keyword evidence="4" id="KW-0472">Membrane</keyword>
<proteinExistence type="predicted"/>
<feature type="region of interest" description="Disordered" evidence="5">
    <location>
        <begin position="384"/>
        <end position="438"/>
    </location>
</feature>
<feature type="compositionally biased region" description="Basic and acidic residues" evidence="5">
    <location>
        <begin position="384"/>
        <end position="429"/>
    </location>
</feature>
<dbReference type="OrthoDB" id="10039147at2759"/>
<evidence type="ECO:0000256" key="5">
    <source>
        <dbReference type="SAM" id="MobiDB-lite"/>
    </source>
</evidence>
<protein>
    <submittedName>
        <fullName evidence="6">DUF1682-domain-containing protein</fullName>
    </submittedName>
</protein>
<dbReference type="GO" id="GO:0016020">
    <property type="term" value="C:membrane"/>
    <property type="evidence" value="ECO:0007669"/>
    <property type="project" value="UniProtKB-SubCell"/>
</dbReference>
<evidence type="ECO:0000313" key="6">
    <source>
        <dbReference type="EMBL" id="RPB12702.1"/>
    </source>
</evidence>
<dbReference type="Proteomes" id="UP000277580">
    <property type="component" value="Unassembled WGS sequence"/>
</dbReference>
<name>A0A3N4KTU1_9PEZI</name>